<reference evidence="2" key="1">
    <citation type="submission" date="2023-03" db="EMBL/GenBank/DDBJ databases">
        <title>Massive genome expansion in bonnet fungi (Mycena s.s.) driven by repeated elements and novel gene families across ecological guilds.</title>
        <authorList>
            <consortium name="Lawrence Berkeley National Laboratory"/>
            <person name="Harder C.B."/>
            <person name="Miyauchi S."/>
            <person name="Viragh M."/>
            <person name="Kuo A."/>
            <person name="Thoen E."/>
            <person name="Andreopoulos B."/>
            <person name="Lu D."/>
            <person name="Skrede I."/>
            <person name="Drula E."/>
            <person name="Henrissat B."/>
            <person name="Morin E."/>
            <person name="Kohler A."/>
            <person name="Barry K."/>
            <person name="LaButti K."/>
            <person name="Morin E."/>
            <person name="Salamov A."/>
            <person name="Lipzen A."/>
            <person name="Mereny Z."/>
            <person name="Hegedus B."/>
            <person name="Baldrian P."/>
            <person name="Stursova M."/>
            <person name="Weitz H."/>
            <person name="Taylor A."/>
            <person name="Grigoriev I.V."/>
            <person name="Nagy L.G."/>
            <person name="Martin F."/>
            <person name="Kauserud H."/>
        </authorList>
    </citation>
    <scope>NUCLEOTIDE SEQUENCE</scope>
    <source>
        <strain evidence="2">CBHHK182m</strain>
    </source>
</reference>
<protein>
    <submittedName>
        <fullName evidence="2">Uncharacterized protein</fullName>
    </submittedName>
</protein>
<gene>
    <name evidence="2" type="ORF">B0H16DRAFT_581785</name>
</gene>
<evidence type="ECO:0000313" key="3">
    <source>
        <dbReference type="Proteomes" id="UP001215598"/>
    </source>
</evidence>
<organism evidence="2 3">
    <name type="scientific">Mycena metata</name>
    <dbReference type="NCBI Taxonomy" id="1033252"/>
    <lineage>
        <taxon>Eukaryota</taxon>
        <taxon>Fungi</taxon>
        <taxon>Dikarya</taxon>
        <taxon>Basidiomycota</taxon>
        <taxon>Agaricomycotina</taxon>
        <taxon>Agaricomycetes</taxon>
        <taxon>Agaricomycetidae</taxon>
        <taxon>Agaricales</taxon>
        <taxon>Marasmiineae</taxon>
        <taxon>Mycenaceae</taxon>
        <taxon>Mycena</taxon>
    </lineage>
</organism>
<keyword evidence="3" id="KW-1185">Reference proteome</keyword>
<sequence>MLKTGQSLWRARWGGLGAHLFIFVPFYLQFFLAFDSRLGHLALARAFGVQRGLRVMSRHFYTAACVAFVLRRSSFIVLVWRRRRSPFPPQLVRWRWLGLRIGGWSIRAYEAGRTPTALVDLALSFFFFLLLGRCNLANVVLRLCRSWGLGLPERRSCVRATPCATSIRALAGICIFRIARTHSARSRGFCPPHHGHVRILPSTATSLPPCRMASRNVFRPRCELQSWGRWRVGEMMGLWRSSFSTTAEAGA</sequence>
<accession>A0AAD7ME49</accession>
<comment type="caution">
    <text evidence="2">The sequence shown here is derived from an EMBL/GenBank/DDBJ whole genome shotgun (WGS) entry which is preliminary data.</text>
</comment>
<dbReference type="Proteomes" id="UP001215598">
    <property type="component" value="Unassembled WGS sequence"/>
</dbReference>
<name>A0AAD7ME49_9AGAR</name>
<evidence type="ECO:0000313" key="2">
    <source>
        <dbReference type="EMBL" id="KAJ7712216.1"/>
    </source>
</evidence>
<keyword evidence="1" id="KW-0472">Membrane</keyword>
<dbReference type="AlphaFoldDB" id="A0AAD7ME49"/>
<keyword evidence="1" id="KW-0812">Transmembrane</keyword>
<dbReference type="EMBL" id="JARKIB010000374">
    <property type="protein sequence ID" value="KAJ7712216.1"/>
    <property type="molecule type" value="Genomic_DNA"/>
</dbReference>
<keyword evidence="1" id="KW-1133">Transmembrane helix</keyword>
<feature type="transmembrane region" description="Helical" evidence="1">
    <location>
        <begin position="12"/>
        <end position="34"/>
    </location>
</feature>
<proteinExistence type="predicted"/>
<evidence type="ECO:0000256" key="1">
    <source>
        <dbReference type="SAM" id="Phobius"/>
    </source>
</evidence>